<evidence type="ECO:0000313" key="3">
    <source>
        <dbReference type="Proteomes" id="UP000000304"/>
    </source>
</evidence>
<keyword evidence="3" id="KW-1185">Reference proteome</keyword>
<dbReference type="EMBL" id="CM000361">
    <property type="protein sequence ID" value="EDX03635.1"/>
    <property type="molecule type" value="Genomic_DNA"/>
</dbReference>
<feature type="region of interest" description="Disordered" evidence="1">
    <location>
        <begin position="1"/>
        <end position="22"/>
    </location>
</feature>
<dbReference type="AlphaFoldDB" id="B4Q9M4"/>
<organism evidence="2 3">
    <name type="scientific">Drosophila simulans</name>
    <name type="common">Fruit fly</name>
    <dbReference type="NCBI Taxonomy" id="7240"/>
    <lineage>
        <taxon>Eukaryota</taxon>
        <taxon>Metazoa</taxon>
        <taxon>Ecdysozoa</taxon>
        <taxon>Arthropoda</taxon>
        <taxon>Hexapoda</taxon>
        <taxon>Insecta</taxon>
        <taxon>Pterygota</taxon>
        <taxon>Neoptera</taxon>
        <taxon>Endopterygota</taxon>
        <taxon>Diptera</taxon>
        <taxon>Brachycera</taxon>
        <taxon>Muscomorpha</taxon>
        <taxon>Ephydroidea</taxon>
        <taxon>Drosophilidae</taxon>
        <taxon>Drosophila</taxon>
        <taxon>Sophophora</taxon>
    </lineage>
</organism>
<protein>
    <submittedName>
        <fullName evidence="2">GD22745</fullName>
    </submittedName>
</protein>
<accession>B4Q9M4</accession>
<proteinExistence type="predicted"/>
<name>B4Q9M4_DROSI</name>
<dbReference type="HOGENOM" id="CLU_2443194_0_0_1"/>
<reference evidence="2 3" key="1">
    <citation type="journal article" date="2007" name="Nature">
        <title>Evolution of genes and genomes on the Drosophila phylogeny.</title>
        <authorList>
            <consortium name="Drosophila 12 Genomes Consortium"/>
            <person name="Clark A.G."/>
            <person name="Eisen M.B."/>
            <person name="Smith D.R."/>
            <person name="Bergman C.M."/>
            <person name="Oliver B."/>
            <person name="Markow T.A."/>
            <person name="Kaufman T.C."/>
            <person name="Kellis M."/>
            <person name="Gelbart W."/>
            <person name="Iyer V.N."/>
            <person name="Pollard D.A."/>
            <person name="Sackton T.B."/>
            <person name="Larracuente A.M."/>
            <person name="Singh N.D."/>
            <person name="Abad J.P."/>
            <person name="Abt D.N."/>
            <person name="Adryan B."/>
            <person name="Aguade M."/>
            <person name="Akashi H."/>
            <person name="Anderson W.W."/>
            <person name="Aquadro C.F."/>
            <person name="Ardell D.H."/>
            <person name="Arguello R."/>
            <person name="Artieri C.G."/>
            <person name="Barbash D.A."/>
            <person name="Barker D."/>
            <person name="Barsanti P."/>
            <person name="Batterham P."/>
            <person name="Batzoglou S."/>
            <person name="Begun D."/>
            <person name="Bhutkar A."/>
            <person name="Blanco E."/>
            <person name="Bosak S.A."/>
            <person name="Bradley R.K."/>
            <person name="Brand A.D."/>
            <person name="Brent M.R."/>
            <person name="Brooks A.N."/>
            <person name="Brown R.H."/>
            <person name="Butlin R.K."/>
            <person name="Caggese C."/>
            <person name="Calvi B.R."/>
            <person name="Bernardo de Carvalho A."/>
            <person name="Caspi A."/>
            <person name="Castrezana S."/>
            <person name="Celniker S.E."/>
            <person name="Chang J.L."/>
            <person name="Chapple C."/>
            <person name="Chatterji S."/>
            <person name="Chinwalla A."/>
            <person name="Civetta A."/>
            <person name="Clifton S.W."/>
            <person name="Comeron J.M."/>
            <person name="Costello J.C."/>
            <person name="Coyne J.A."/>
            <person name="Daub J."/>
            <person name="David R.G."/>
            <person name="Delcher A.L."/>
            <person name="Delehaunty K."/>
            <person name="Do C.B."/>
            <person name="Ebling H."/>
            <person name="Edwards K."/>
            <person name="Eickbush T."/>
            <person name="Evans J.D."/>
            <person name="Filipski A."/>
            <person name="Findeiss S."/>
            <person name="Freyhult E."/>
            <person name="Fulton L."/>
            <person name="Fulton R."/>
            <person name="Garcia A.C."/>
            <person name="Gardiner A."/>
            <person name="Garfield D.A."/>
            <person name="Garvin B.E."/>
            <person name="Gibson G."/>
            <person name="Gilbert D."/>
            <person name="Gnerre S."/>
            <person name="Godfrey J."/>
            <person name="Good R."/>
            <person name="Gotea V."/>
            <person name="Gravely B."/>
            <person name="Greenberg A.J."/>
            <person name="Griffiths-Jones S."/>
            <person name="Gross S."/>
            <person name="Guigo R."/>
            <person name="Gustafson E.A."/>
            <person name="Haerty W."/>
            <person name="Hahn M.W."/>
            <person name="Halligan D.L."/>
            <person name="Halpern A.L."/>
            <person name="Halter G.M."/>
            <person name="Han M.V."/>
            <person name="Heger A."/>
            <person name="Hillier L."/>
            <person name="Hinrichs A.S."/>
            <person name="Holmes I."/>
            <person name="Hoskins R.A."/>
            <person name="Hubisz M.J."/>
            <person name="Hultmark D."/>
            <person name="Huntley M.A."/>
            <person name="Jaffe D.B."/>
            <person name="Jagadeeshan S."/>
            <person name="Jeck W.R."/>
            <person name="Johnson J."/>
            <person name="Jones C.D."/>
            <person name="Jordan W.C."/>
            <person name="Karpen G.H."/>
            <person name="Kataoka E."/>
            <person name="Keightley P.D."/>
            <person name="Kheradpour P."/>
            <person name="Kirkness E.F."/>
            <person name="Koerich L.B."/>
            <person name="Kristiansen K."/>
            <person name="Kudrna D."/>
            <person name="Kulathinal R.J."/>
            <person name="Kumar S."/>
            <person name="Kwok R."/>
            <person name="Lander E."/>
            <person name="Langley C.H."/>
            <person name="Lapoint R."/>
            <person name="Lazzaro B.P."/>
            <person name="Lee S.J."/>
            <person name="Levesque L."/>
            <person name="Li R."/>
            <person name="Lin C.F."/>
            <person name="Lin M.F."/>
            <person name="Lindblad-Toh K."/>
            <person name="Llopart A."/>
            <person name="Long M."/>
            <person name="Low L."/>
            <person name="Lozovsky E."/>
            <person name="Lu J."/>
            <person name="Luo M."/>
            <person name="Machado C.A."/>
            <person name="Makalowski W."/>
            <person name="Marzo M."/>
            <person name="Matsuda M."/>
            <person name="Matzkin L."/>
            <person name="McAllister B."/>
            <person name="McBride C.S."/>
            <person name="McKernan B."/>
            <person name="McKernan K."/>
            <person name="Mendez-Lago M."/>
            <person name="Minx P."/>
            <person name="Mollenhauer M.U."/>
            <person name="Montooth K."/>
            <person name="Mount S.M."/>
            <person name="Mu X."/>
            <person name="Myers E."/>
            <person name="Negre B."/>
            <person name="Newfeld S."/>
            <person name="Nielsen R."/>
            <person name="Noor M.A."/>
            <person name="O'Grady P."/>
            <person name="Pachter L."/>
            <person name="Papaceit M."/>
            <person name="Parisi M.J."/>
            <person name="Parisi M."/>
            <person name="Parts L."/>
            <person name="Pedersen J.S."/>
            <person name="Pesole G."/>
            <person name="Phillippy A.M."/>
            <person name="Ponting C.P."/>
            <person name="Pop M."/>
            <person name="Porcelli D."/>
            <person name="Powell J.R."/>
            <person name="Prohaska S."/>
            <person name="Pruitt K."/>
            <person name="Puig M."/>
            <person name="Quesneville H."/>
            <person name="Ram K.R."/>
            <person name="Rand D."/>
            <person name="Rasmussen M.D."/>
            <person name="Reed L.K."/>
            <person name="Reenan R."/>
            <person name="Reily A."/>
            <person name="Remington K.A."/>
            <person name="Rieger T.T."/>
            <person name="Ritchie M.G."/>
            <person name="Robin C."/>
            <person name="Rogers Y.H."/>
            <person name="Rohde C."/>
            <person name="Rozas J."/>
            <person name="Rubenfield M.J."/>
            <person name="Ruiz A."/>
            <person name="Russo S."/>
            <person name="Salzberg S.L."/>
            <person name="Sanchez-Gracia A."/>
            <person name="Saranga D.J."/>
            <person name="Sato H."/>
            <person name="Schaeffer S.W."/>
            <person name="Schatz M.C."/>
            <person name="Schlenke T."/>
            <person name="Schwartz R."/>
            <person name="Segarra C."/>
            <person name="Singh R.S."/>
            <person name="Sirot L."/>
            <person name="Sirota M."/>
            <person name="Sisneros N.B."/>
            <person name="Smith C.D."/>
            <person name="Smith T.F."/>
            <person name="Spieth J."/>
            <person name="Stage D.E."/>
            <person name="Stark A."/>
            <person name="Stephan W."/>
            <person name="Strausberg R.L."/>
            <person name="Strempel S."/>
            <person name="Sturgill D."/>
            <person name="Sutton G."/>
            <person name="Sutton G.G."/>
            <person name="Tao W."/>
            <person name="Teichmann S."/>
            <person name="Tobari Y.N."/>
            <person name="Tomimura Y."/>
            <person name="Tsolas J.M."/>
            <person name="Valente V.L."/>
            <person name="Venter E."/>
            <person name="Venter J.C."/>
            <person name="Vicario S."/>
            <person name="Vieira F.G."/>
            <person name="Vilella A.J."/>
            <person name="Villasante A."/>
            <person name="Walenz B."/>
            <person name="Wang J."/>
            <person name="Wasserman M."/>
            <person name="Watts T."/>
            <person name="Wilson D."/>
            <person name="Wilson R.K."/>
            <person name="Wing R.A."/>
            <person name="Wolfner M.F."/>
            <person name="Wong A."/>
            <person name="Wong G.K."/>
            <person name="Wu C.I."/>
            <person name="Wu G."/>
            <person name="Yamamoto D."/>
            <person name="Yang H.P."/>
            <person name="Yang S.P."/>
            <person name="Yorke J.A."/>
            <person name="Yoshida K."/>
            <person name="Zdobnov E."/>
            <person name="Zhang P."/>
            <person name="Zhang Y."/>
            <person name="Zimin A.V."/>
            <person name="Baldwin J."/>
            <person name="Abdouelleil A."/>
            <person name="Abdulkadir J."/>
            <person name="Abebe A."/>
            <person name="Abera B."/>
            <person name="Abreu J."/>
            <person name="Acer S.C."/>
            <person name="Aftuck L."/>
            <person name="Alexander A."/>
            <person name="An P."/>
            <person name="Anderson E."/>
            <person name="Anderson S."/>
            <person name="Arachi H."/>
            <person name="Azer M."/>
            <person name="Bachantsang P."/>
            <person name="Barry A."/>
            <person name="Bayul T."/>
            <person name="Berlin A."/>
            <person name="Bessette D."/>
            <person name="Bloom T."/>
            <person name="Blye J."/>
            <person name="Boguslavskiy L."/>
            <person name="Bonnet C."/>
            <person name="Boukhgalter B."/>
            <person name="Bourzgui I."/>
            <person name="Brown A."/>
            <person name="Cahill P."/>
            <person name="Channer S."/>
            <person name="Cheshatsang Y."/>
            <person name="Chuda L."/>
            <person name="Citroen M."/>
            <person name="Collymore A."/>
            <person name="Cooke P."/>
            <person name="Costello M."/>
            <person name="D'Aco K."/>
            <person name="Daza R."/>
            <person name="De Haan G."/>
            <person name="DeGray S."/>
            <person name="DeMaso C."/>
            <person name="Dhargay N."/>
            <person name="Dooley K."/>
            <person name="Dooley E."/>
            <person name="Doricent M."/>
            <person name="Dorje P."/>
            <person name="Dorjee K."/>
            <person name="Dupes A."/>
            <person name="Elong R."/>
            <person name="Falk J."/>
            <person name="Farina A."/>
            <person name="Faro S."/>
            <person name="Ferguson D."/>
            <person name="Fisher S."/>
            <person name="Foley C.D."/>
            <person name="Franke A."/>
            <person name="Friedrich D."/>
            <person name="Gadbois L."/>
            <person name="Gearin G."/>
            <person name="Gearin C.R."/>
            <person name="Giannoukos G."/>
            <person name="Goode T."/>
            <person name="Graham J."/>
            <person name="Grandbois E."/>
            <person name="Grewal S."/>
            <person name="Gyaltsen K."/>
            <person name="Hafez N."/>
            <person name="Hagos B."/>
            <person name="Hall J."/>
            <person name="Henson C."/>
            <person name="Hollinger A."/>
            <person name="Honan T."/>
            <person name="Huard M.D."/>
            <person name="Hughes L."/>
            <person name="Hurhula B."/>
            <person name="Husby M.E."/>
            <person name="Kamat A."/>
            <person name="Kanga B."/>
            <person name="Kashin S."/>
            <person name="Khazanovich D."/>
            <person name="Kisner P."/>
            <person name="Lance K."/>
            <person name="Lara M."/>
            <person name="Lee W."/>
            <person name="Lennon N."/>
            <person name="Letendre F."/>
            <person name="LeVine R."/>
            <person name="Lipovsky A."/>
            <person name="Liu X."/>
            <person name="Liu J."/>
            <person name="Liu S."/>
            <person name="Lokyitsang T."/>
            <person name="Lokyitsang Y."/>
            <person name="Lubonja R."/>
            <person name="Lui A."/>
            <person name="MacDonald P."/>
            <person name="Magnisalis V."/>
            <person name="Maru K."/>
            <person name="Matthews C."/>
            <person name="McCusker W."/>
            <person name="McDonough S."/>
            <person name="Mehta T."/>
            <person name="Meldrim J."/>
            <person name="Meneus L."/>
            <person name="Mihai O."/>
            <person name="Mihalev A."/>
            <person name="Mihova T."/>
            <person name="Mittelman R."/>
            <person name="Mlenga V."/>
            <person name="Montmayeur A."/>
            <person name="Mulrain L."/>
            <person name="Navidi A."/>
            <person name="Naylor J."/>
            <person name="Negash T."/>
            <person name="Nguyen T."/>
            <person name="Nguyen N."/>
            <person name="Nicol R."/>
            <person name="Norbu C."/>
            <person name="Norbu N."/>
            <person name="Novod N."/>
            <person name="O'Neill B."/>
            <person name="Osman S."/>
            <person name="Markiewicz E."/>
            <person name="Oyono O.L."/>
            <person name="Patti C."/>
            <person name="Phunkhang P."/>
            <person name="Pierre F."/>
            <person name="Priest M."/>
            <person name="Raghuraman S."/>
            <person name="Rege F."/>
            <person name="Reyes R."/>
            <person name="Rise C."/>
            <person name="Rogov P."/>
            <person name="Ross K."/>
            <person name="Ryan E."/>
            <person name="Settipalli S."/>
            <person name="Shea T."/>
            <person name="Sherpa N."/>
            <person name="Shi L."/>
            <person name="Shih D."/>
            <person name="Sparrow T."/>
            <person name="Spaulding J."/>
            <person name="Stalker J."/>
            <person name="Stange-Thomann N."/>
            <person name="Stavropoulos S."/>
            <person name="Stone C."/>
            <person name="Strader C."/>
            <person name="Tesfaye S."/>
            <person name="Thomson T."/>
            <person name="Thoulutsang Y."/>
            <person name="Thoulutsang D."/>
            <person name="Topham K."/>
            <person name="Topping I."/>
            <person name="Tsamla T."/>
            <person name="Vassiliev H."/>
            <person name="Vo A."/>
            <person name="Wangchuk T."/>
            <person name="Wangdi T."/>
            <person name="Weiand M."/>
            <person name="Wilkinson J."/>
            <person name="Wilson A."/>
            <person name="Yadav S."/>
            <person name="Young G."/>
            <person name="Yu Q."/>
            <person name="Zembek L."/>
            <person name="Zhong D."/>
            <person name="Zimmer A."/>
            <person name="Zwirko Z."/>
            <person name="Jaffe D.B."/>
            <person name="Alvarez P."/>
            <person name="Brockman W."/>
            <person name="Butler J."/>
            <person name="Chin C."/>
            <person name="Gnerre S."/>
            <person name="Grabherr M."/>
            <person name="Kleber M."/>
            <person name="Mauceli E."/>
            <person name="MacCallum I."/>
        </authorList>
    </citation>
    <scope>NUCLEOTIDE SEQUENCE [LARGE SCALE GENOMIC DNA]</scope>
    <source>
        <strain evidence="3">white501</strain>
    </source>
</reference>
<dbReference type="Proteomes" id="UP000000304">
    <property type="component" value="Chromosome 2L"/>
</dbReference>
<evidence type="ECO:0000313" key="2">
    <source>
        <dbReference type="EMBL" id="EDX03635.1"/>
    </source>
</evidence>
<sequence length="90" mass="10139">MTDYNVARSTSTSASTDCGHSDVCAPTTFRRNPWRPLVHQPSAPAPFISESYLYGMIQQPPQERPPVSRKKLNYAILRDDNPLKHSNTSH</sequence>
<evidence type="ECO:0000256" key="1">
    <source>
        <dbReference type="SAM" id="MobiDB-lite"/>
    </source>
</evidence>
<dbReference type="OMA" id="EHSNTSH"/>
<feature type="compositionally biased region" description="Polar residues" evidence="1">
    <location>
        <begin position="7"/>
        <end position="18"/>
    </location>
</feature>
<gene>
    <name evidence="2" type="primary">Dsim\GD22745</name>
    <name evidence="2" type="ORF">Dsim_GD22745</name>
</gene>